<name>A0A3A6QNE7_9VIBR</name>
<reference evidence="1 2" key="1">
    <citation type="submission" date="2018-08" db="EMBL/GenBank/DDBJ databases">
        <title>Vibrio isolated from the Eastern China Marginal Seas.</title>
        <authorList>
            <person name="Li Y."/>
        </authorList>
    </citation>
    <scope>NUCLEOTIDE SEQUENCE [LARGE SCALE GENOMIC DNA]</scope>
    <source>
        <strain evidence="1 2">BEI233</strain>
    </source>
</reference>
<protein>
    <submittedName>
        <fullName evidence="1">Uncharacterized protein</fullName>
    </submittedName>
</protein>
<proteinExistence type="predicted"/>
<evidence type="ECO:0000313" key="1">
    <source>
        <dbReference type="EMBL" id="RJX68703.1"/>
    </source>
</evidence>
<dbReference type="Proteomes" id="UP000273252">
    <property type="component" value="Unassembled WGS sequence"/>
</dbReference>
<dbReference type="OrthoDB" id="5880952at2"/>
<accession>A0A3A6QNE7</accession>
<comment type="caution">
    <text evidence="1">The sequence shown here is derived from an EMBL/GenBank/DDBJ whole genome shotgun (WGS) entry which is preliminary data.</text>
</comment>
<keyword evidence="2" id="KW-1185">Reference proteome</keyword>
<sequence length="69" mass="8003">MMLEHEIHQAVEGVMALRPKSKDQEANIEQLRAVKRRRDALEYAKEIQAIENGEIMMPTACDVRHFGLR</sequence>
<gene>
    <name evidence="1" type="ORF">DZ860_17060</name>
</gene>
<dbReference type="AlphaFoldDB" id="A0A3A6QNE7"/>
<dbReference type="EMBL" id="QVMU01000019">
    <property type="protein sequence ID" value="RJX68703.1"/>
    <property type="molecule type" value="Genomic_DNA"/>
</dbReference>
<organism evidence="1 2">
    <name type="scientific">Vibrio sinensis</name>
    <dbReference type="NCBI Taxonomy" id="2302434"/>
    <lineage>
        <taxon>Bacteria</taxon>
        <taxon>Pseudomonadati</taxon>
        <taxon>Pseudomonadota</taxon>
        <taxon>Gammaproteobacteria</taxon>
        <taxon>Vibrionales</taxon>
        <taxon>Vibrionaceae</taxon>
        <taxon>Vibrio</taxon>
    </lineage>
</organism>
<evidence type="ECO:0000313" key="2">
    <source>
        <dbReference type="Proteomes" id="UP000273252"/>
    </source>
</evidence>
<dbReference type="RefSeq" id="WP_120033720.1">
    <property type="nucleotide sequence ID" value="NZ_QVMU01000019.1"/>
</dbReference>